<evidence type="ECO:0000313" key="3">
    <source>
        <dbReference type="EMBL" id="KXO00385.1"/>
    </source>
</evidence>
<comment type="caution">
    <text evidence="3">The sequence shown here is derived from an EMBL/GenBank/DDBJ whole genome shotgun (WGS) entry which is preliminary data.</text>
</comment>
<accession>A0A137RJM5</accession>
<dbReference type="SUPFAM" id="SSF74653">
    <property type="entry name" value="TolA/TonB C-terminal domain"/>
    <property type="match status" value="1"/>
</dbReference>
<dbReference type="GO" id="GO:0055085">
    <property type="term" value="P:transmembrane transport"/>
    <property type="evidence" value="ECO:0007669"/>
    <property type="project" value="InterPro"/>
</dbReference>
<evidence type="ECO:0000313" key="4">
    <source>
        <dbReference type="Proteomes" id="UP000070138"/>
    </source>
</evidence>
<organism evidence="3 4">
    <name type="scientific">Aequorivita aquimaris</name>
    <dbReference type="NCBI Taxonomy" id="1548749"/>
    <lineage>
        <taxon>Bacteria</taxon>
        <taxon>Pseudomonadati</taxon>
        <taxon>Bacteroidota</taxon>
        <taxon>Flavobacteriia</taxon>
        <taxon>Flavobacteriales</taxon>
        <taxon>Flavobacteriaceae</taxon>
        <taxon>Aequorivita</taxon>
    </lineage>
</organism>
<protein>
    <recommendedName>
        <fullName evidence="2">TonB C-terminal domain-containing protein</fullName>
    </recommendedName>
</protein>
<gene>
    <name evidence="3" type="ORF">LS48_02910</name>
</gene>
<dbReference type="Proteomes" id="UP000070138">
    <property type="component" value="Unassembled WGS sequence"/>
</dbReference>
<dbReference type="Pfam" id="PF03544">
    <property type="entry name" value="TonB_C"/>
    <property type="match status" value="1"/>
</dbReference>
<name>A0A137RJM5_9FLAO</name>
<dbReference type="OrthoDB" id="1522859at2"/>
<dbReference type="STRING" id="1548749.LS48_02910"/>
<sequence length="260" mass="29552">MKKAVKNFANKREDKKQINIKWNSRLFFQIGVIISLLTVFFIMQTNFEITSDTAERHIPTTLEEPPMIHYVLEVEKPKPIEPTKKIVEKRVPIQKVVKSDVFDVKSNDTPIDETPIANTDMPVIEAPTITHQAPDKPSEPAVTRTVMNVEFVPVFPGCEPFATNAEKIDCMSSKINAFINKNFRKEILENLTPNETHRIYVKFKIDSNGFITDVAANSHNATLKKEAQRVINNLPVMKPGKQGDKNVDVVYTVPIVFNIH</sequence>
<reference evidence="4" key="1">
    <citation type="submission" date="2014-10" db="EMBL/GenBank/DDBJ databases">
        <title>Genome sequencing of Vitellibacter sp. D-24.</title>
        <authorList>
            <person name="Thevarajoo S."/>
            <person name="Selvaratnam C."/>
            <person name="Goh K.M."/>
            <person name="Chong C.S."/>
        </authorList>
    </citation>
    <scope>NUCLEOTIDE SEQUENCE [LARGE SCALE GENOMIC DNA]</scope>
    <source>
        <strain evidence="4">D-24</strain>
    </source>
</reference>
<dbReference type="Gene3D" id="3.30.1150.10">
    <property type="match status" value="1"/>
</dbReference>
<keyword evidence="4" id="KW-1185">Reference proteome</keyword>
<keyword evidence="1" id="KW-0472">Membrane</keyword>
<dbReference type="AlphaFoldDB" id="A0A137RJM5"/>
<dbReference type="EMBL" id="JRWG01000002">
    <property type="protein sequence ID" value="KXO00385.1"/>
    <property type="molecule type" value="Genomic_DNA"/>
</dbReference>
<dbReference type="RefSeq" id="WP_062619839.1">
    <property type="nucleotide sequence ID" value="NZ_JRWG01000002.1"/>
</dbReference>
<evidence type="ECO:0000256" key="1">
    <source>
        <dbReference type="SAM" id="Phobius"/>
    </source>
</evidence>
<feature type="domain" description="TonB C-terminal" evidence="2">
    <location>
        <begin position="199"/>
        <end position="259"/>
    </location>
</feature>
<evidence type="ECO:0000259" key="2">
    <source>
        <dbReference type="Pfam" id="PF03544"/>
    </source>
</evidence>
<keyword evidence="1" id="KW-1133">Transmembrane helix</keyword>
<dbReference type="InterPro" id="IPR037682">
    <property type="entry name" value="TonB_C"/>
</dbReference>
<keyword evidence="1" id="KW-0812">Transmembrane</keyword>
<proteinExistence type="predicted"/>
<reference evidence="3 4" key="2">
    <citation type="journal article" date="2016" name="Int. J. Syst. Evol. Microbiol.">
        <title>Vitellibacter aquimaris sp. nov., a marine bacterium isolated from seawater.</title>
        <authorList>
            <person name="Thevarajoo S."/>
            <person name="Selvaratnam C."/>
            <person name="Goh K.M."/>
            <person name="Hong K.W."/>
            <person name="Chan X.Y."/>
            <person name="Chan K.G."/>
            <person name="Chong C.S."/>
        </authorList>
    </citation>
    <scope>NUCLEOTIDE SEQUENCE [LARGE SCALE GENOMIC DNA]</scope>
    <source>
        <strain evidence="3 4">D-24</strain>
    </source>
</reference>
<feature type="transmembrane region" description="Helical" evidence="1">
    <location>
        <begin position="26"/>
        <end position="43"/>
    </location>
</feature>